<proteinExistence type="predicted"/>
<accession>A0AAV4B4L1</accession>
<reference evidence="1 2" key="1">
    <citation type="journal article" date="2021" name="Elife">
        <title>Chloroplast acquisition without the gene transfer in kleptoplastic sea slugs, Plakobranchus ocellatus.</title>
        <authorList>
            <person name="Maeda T."/>
            <person name="Takahashi S."/>
            <person name="Yoshida T."/>
            <person name="Shimamura S."/>
            <person name="Takaki Y."/>
            <person name="Nagai Y."/>
            <person name="Toyoda A."/>
            <person name="Suzuki Y."/>
            <person name="Arimoto A."/>
            <person name="Ishii H."/>
            <person name="Satoh N."/>
            <person name="Nishiyama T."/>
            <person name="Hasebe M."/>
            <person name="Maruyama T."/>
            <person name="Minagawa J."/>
            <person name="Obokata J."/>
            <person name="Shigenobu S."/>
        </authorList>
    </citation>
    <scope>NUCLEOTIDE SEQUENCE [LARGE SCALE GENOMIC DNA]</scope>
</reference>
<organism evidence="1 2">
    <name type="scientific">Plakobranchus ocellatus</name>
    <dbReference type="NCBI Taxonomy" id="259542"/>
    <lineage>
        <taxon>Eukaryota</taxon>
        <taxon>Metazoa</taxon>
        <taxon>Spiralia</taxon>
        <taxon>Lophotrochozoa</taxon>
        <taxon>Mollusca</taxon>
        <taxon>Gastropoda</taxon>
        <taxon>Heterobranchia</taxon>
        <taxon>Euthyneura</taxon>
        <taxon>Panpulmonata</taxon>
        <taxon>Sacoglossa</taxon>
        <taxon>Placobranchoidea</taxon>
        <taxon>Plakobranchidae</taxon>
        <taxon>Plakobranchus</taxon>
    </lineage>
</organism>
<dbReference type="EMBL" id="BLXT01004527">
    <property type="protein sequence ID" value="GFO14142.1"/>
    <property type="molecule type" value="Genomic_DNA"/>
</dbReference>
<evidence type="ECO:0000313" key="1">
    <source>
        <dbReference type="EMBL" id="GFO14142.1"/>
    </source>
</evidence>
<dbReference type="AlphaFoldDB" id="A0AAV4B4L1"/>
<protein>
    <submittedName>
        <fullName evidence="1">Uncharacterized protein</fullName>
    </submittedName>
</protein>
<keyword evidence="2" id="KW-1185">Reference proteome</keyword>
<evidence type="ECO:0000313" key="2">
    <source>
        <dbReference type="Proteomes" id="UP000735302"/>
    </source>
</evidence>
<comment type="caution">
    <text evidence="1">The sequence shown here is derived from an EMBL/GenBank/DDBJ whole genome shotgun (WGS) entry which is preliminary data.</text>
</comment>
<gene>
    <name evidence="1" type="ORF">PoB_004064700</name>
</gene>
<dbReference type="Proteomes" id="UP000735302">
    <property type="component" value="Unassembled WGS sequence"/>
</dbReference>
<sequence>MISGFKALCQAGAPMTGLEPATEGSLQISGRTHKPLCHRSPVFRLEKQGSGSSSARALGYQVRGQRFESQSRPSQFSMLL</sequence>
<name>A0AAV4B4L1_9GAST</name>